<dbReference type="KEGG" id="pvac:HC248_00435"/>
<organism evidence="10 11">
    <name type="scientific">Polaromonas vacuolata</name>
    <dbReference type="NCBI Taxonomy" id="37448"/>
    <lineage>
        <taxon>Bacteria</taxon>
        <taxon>Pseudomonadati</taxon>
        <taxon>Pseudomonadota</taxon>
        <taxon>Betaproteobacteria</taxon>
        <taxon>Burkholderiales</taxon>
        <taxon>Comamonadaceae</taxon>
        <taxon>Polaromonas</taxon>
    </lineage>
</organism>
<dbReference type="PROSITE" id="PS51123">
    <property type="entry name" value="OMPA_2"/>
    <property type="match status" value="1"/>
</dbReference>
<evidence type="ECO:0000256" key="5">
    <source>
        <dbReference type="ARBA" id="ARBA00022989"/>
    </source>
</evidence>
<dbReference type="InterPro" id="IPR006665">
    <property type="entry name" value="OmpA-like"/>
</dbReference>
<keyword evidence="6 7" id="KW-0472">Membrane</keyword>
<gene>
    <name evidence="10" type="primary">motB</name>
    <name evidence="10" type="ORF">HC248_00435</name>
</gene>
<dbReference type="Pfam" id="PF13677">
    <property type="entry name" value="MotB_plug"/>
    <property type="match status" value="1"/>
</dbReference>
<dbReference type="NCBIfam" id="NF006548">
    <property type="entry name" value="PRK09041.1"/>
    <property type="match status" value="1"/>
</dbReference>
<dbReference type="CDD" id="cd07185">
    <property type="entry name" value="OmpA_C-like"/>
    <property type="match status" value="1"/>
</dbReference>
<dbReference type="InterPro" id="IPR036737">
    <property type="entry name" value="OmpA-like_sf"/>
</dbReference>
<dbReference type="InterPro" id="IPR025713">
    <property type="entry name" value="MotB-like_N_dom"/>
</dbReference>
<evidence type="ECO:0000256" key="3">
    <source>
        <dbReference type="ARBA" id="ARBA00022475"/>
    </source>
</evidence>
<protein>
    <submittedName>
        <fullName evidence="10">Motility protein B</fullName>
    </submittedName>
</protein>
<feature type="transmembrane region" description="Helical" evidence="8">
    <location>
        <begin position="28"/>
        <end position="47"/>
    </location>
</feature>
<evidence type="ECO:0000256" key="7">
    <source>
        <dbReference type="PROSITE-ProRule" id="PRU00473"/>
    </source>
</evidence>
<keyword evidence="5 8" id="KW-1133">Transmembrane helix</keyword>
<dbReference type="Gene3D" id="3.30.1330.60">
    <property type="entry name" value="OmpA-like domain"/>
    <property type="match status" value="1"/>
</dbReference>
<evidence type="ECO:0000259" key="9">
    <source>
        <dbReference type="PROSITE" id="PS51123"/>
    </source>
</evidence>
<dbReference type="InterPro" id="IPR050330">
    <property type="entry name" value="Bact_OuterMem_StrucFunc"/>
</dbReference>
<accession>A0A6H2H5L6</accession>
<feature type="domain" description="OmpA-like" evidence="9">
    <location>
        <begin position="146"/>
        <end position="266"/>
    </location>
</feature>
<dbReference type="PANTHER" id="PTHR30329">
    <property type="entry name" value="STATOR ELEMENT OF FLAGELLAR MOTOR COMPLEX"/>
    <property type="match status" value="1"/>
</dbReference>
<evidence type="ECO:0000256" key="6">
    <source>
        <dbReference type="ARBA" id="ARBA00023136"/>
    </source>
</evidence>
<dbReference type="GO" id="GO:0005886">
    <property type="term" value="C:plasma membrane"/>
    <property type="evidence" value="ECO:0007669"/>
    <property type="project" value="UniProtKB-SubCell"/>
</dbReference>
<reference evidence="10 11" key="1">
    <citation type="submission" date="2020-04" db="EMBL/GenBank/DDBJ databases">
        <title>Complete genome of a Psychrophilic, Marine, Gas Vacuolate Bacterium Polaromonas vacuolata KCTC 22033T.</title>
        <authorList>
            <person name="Hwang K."/>
            <person name="Kim K.M."/>
        </authorList>
    </citation>
    <scope>NUCLEOTIDE SEQUENCE [LARGE SCALE GENOMIC DNA]</scope>
    <source>
        <strain evidence="10 11">KCTC 22033</strain>
    </source>
</reference>
<keyword evidence="3" id="KW-1003">Cell membrane</keyword>
<dbReference type="RefSeq" id="WP_168921082.1">
    <property type="nucleotide sequence ID" value="NZ_CP051461.1"/>
</dbReference>
<evidence type="ECO:0000313" key="10">
    <source>
        <dbReference type="EMBL" id="QJC55172.1"/>
    </source>
</evidence>
<keyword evidence="4 8" id="KW-0812">Transmembrane</keyword>
<comment type="subcellular location">
    <subcellularLocation>
        <location evidence="1">Cell membrane</location>
        <topology evidence="1">Single-pass membrane protein</topology>
    </subcellularLocation>
</comment>
<sequence length="321" mass="34671">MSDGSHKKIIIIKRPVIAAAHHGGAWKIAFADFMTAMFAFFLVMWLLSTSTPAQLKGVADQFKMPLKVAVNGGLKSSNSSSVIPGGGDDPTSAEGELIKTTSEAQEISDKKSLDELKEKLDQMIANDPLLKELRPQLLIEITPEGLRIQIIDSKNRPMFERSSAVVAPYMRTLLRELGPVLNTHPNKVTLSGHTDATSYFQGNKSYSNWELSADRANASRRELVAGGMEDKKILRVMGLASSMNFVKDDPLADENRRISIIVLNNKTQLAIETANASGHSSITESEIKTNRVPAKKSAGANGDFGASSTLVPAAVPAISVN</sequence>
<evidence type="ECO:0000256" key="1">
    <source>
        <dbReference type="ARBA" id="ARBA00004162"/>
    </source>
</evidence>
<evidence type="ECO:0000313" key="11">
    <source>
        <dbReference type="Proteomes" id="UP000502041"/>
    </source>
</evidence>
<keyword evidence="11" id="KW-1185">Reference proteome</keyword>
<dbReference type="Pfam" id="PF00691">
    <property type="entry name" value="OmpA"/>
    <property type="match status" value="1"/>
</dbReference>
<dbReference type="Proteomes" id="UP000502041">
    <property type="component" value="Chromosome"/>
</dbReference>
<dbReference type="EMBL" id="CP051461">
    <property type="protein sequence ID" value="QJC55172.1"/>
    <property type="molecule type" value="Genomic_DNA"/>
</dbReference>
<dbReference type="PANTHER" id="PTHR30329:SF18">
    <property type="entry name" value="MOTILITY PROTEIN B"/>
    <property type="match status" value="1"/>
</dbReference>
<proteinExistence type="inferred from homology"/>
<dbReference type="SUPFAM" id="SSF103088">
    <property type="entry name" value="OmpA-like"/>
    <property type="match status" value="1"/>
</dbReference>
<name>A0A6H2H5L6_9BURK</name>
<evidence type="ECO:0000256" key="4">
    <source>
        <dbReference type="ARBA" id="ARBA00022692"/>
    </source>
</evidence>
<evidence type="ECO:0000256" key="8">
    <source>
        <dbReference type="SAM" id="Phobius"/>
    </source>
</evidence>
<evidence type="ECO:0000256" key="2">
    <source>
        <dbReference type="ARBA" id="ARBA00008914"/>
    </source>
</evidence>
<dbReference type="AlphaFoldDB" id="A0A6H2H5L6"/>
<comment type="similarity">
    <text evidence="2">Belongs to the MotB family.</text>
</comment>